<dbReference type="NCBIfam" id="TIGR01600">
    <property type="entry name" value="phage_tail_L"/>
    <property type="match status" value="1"/>
</dbReference>
<dbReference type="GO" id="GO:0051536">
    <property type="term" value="F:iron-sulfur cluster binding"/>
    <property type="evidence" value="ECO:0007669"/>
    <property type="project" value="InterPro"/>
</dbReference>
<dbReference type="GO" id="GO:0046718">
    <property type="term" value="P:symbiont entry into host cell"/>
    <property type="evidence" value="ECO:0007669"/>
    <property type="project" value="InterPro"/>
</dbReference>
<proteinExistence type="predicted"/>
<dbReference type="InterPro" id="IPR006487">
    <property type="entry name" value="Phage_lambda_L"/>
</dbReference>
<comment type="caution">
    <text evidence="1">The sequence shown here is derived from an EMBL/GenBank/DDBJ whole genome shotgun (WGS) entry which is preliminary data.</text>
</comment>
<name>A0AAJ1YI31_SERFO</name>
<evidence type="ECO:0000313" key="2">
    <source>
        <dbReference type="Proteomes" id="UP001224622"/>
    </source>
</evidence>
<dbReference type="EMBL" id="JAVIGA010000069">
    <property type="protein sequence ID" value="MDQ9130424.1"/>
    <property type="molecule type" value="Genomic_DNA"/>
</dbReference>
<dbReference type="Proteomes" id="UP001224622">
    <property type="component" value="Unassembled WGS sequence"/>
</dbReference>
<sequence>MAINADVQKLEPGNRARLYEVDGTLFGADILRFHSDTLPFTAAELSAAGGDESKLPARSIWWQGKEYGPWPVQIEGLEVSGDGQSAQPKLSVANINGLITALCLKFDDMAQAKVTIHDTFAHYLDARNFPTGNPTADPVQEKIQVFYIDRKATETDELVEFELSSPADLRGQRIPTRQIHGLCTWCARGWYRTGKGCDYAGSLYFDEKGNPVNDPSKDRCGGLLSDCQKRFGENNPVPFGGFPGAALIRQ</sequence>
<dbReference type="AlphaFoldDB" id="A0AAJ1YI31"/>
<dbReference type="GO" id="GO:0030430">
    <property type="term" value="C:host cell cytoplasm"/>
    <property type="evidence" value="ECO:0007669"/>
    <property type="project" value="InterPro"/>
</dbReference>
<protein>
    <submittedName>
        <fullName evidence="1">Phage minor tail protein L</fullName>
    </submittedName>
</protein>
<evidence type="ECO:0000313" key="1">
    <source>
        <dbReference type="EMBL" id="MDQ9130424.1"/>
    </source>
</evidence>
<accession>A0AAJ1YI31</accession>
<organism evidence="1 2">
    <name type="scientific">Serratia fonticola</name>
    <dbReference type="NCBI Taxonomy" id="47917"/>
    <lineage>
        <taxon>Bacteria</taxon>
        <taxon>Pseudomonadati</taxon>
        <taxon>Pseudomonadota</taxon>
        <taxon>Gammaproteobacteria</taxon>
        <taxon>Enterobacterales</taxon>
        <taxon>Yersiniaceae</taxon>
        <taxon>Serratia</taxon>
    </lineage>
</organism>
<gene>
    <name evidence="1" type="ORF">RDT67_28915</name>
</gene>
<reference evidence="1" key="1">
    <citation type="submission" date="2023-08" db="EMBL/GenBank/DDBJ databases">
        <title>The Comparative Genomic Analysis of Yersiniaceae from Polar Regions.</title>
        <authorList>
            <person name="Goncharov A."/>
            <person name="Aslanov B."/>
            <person name="Kolodzhieva V."/>
            <person name="Azarov D."/>
            <person name="Mochov A."/>
            <person name="Lebedeva E."/>
        </authorList>
    </citation>
    <scope>NUCLEOTIDE SEQUENCE</scope>
    <source>
        <strain evidence="1">Vf</strain>
    </source>
</reference>
<dbReference type="Pfam" id="PF05100">
    <property type="entry name" value="Phage_tail_L"/>
    <property type="match status" value="1"/>
</dbReference>
<dbReference type="RefSeq" id="WP_309048743.1">
    <property type="nucleotide sequence ID" value="NZ_JAVIGA010000069.1"/>
</dbReference>